<reference evidence="4" key="2">
    <citation type="journal article" date="2021" name="PeerJ">
        <title>Extensive microbial diversity within the chicken gut microbiome revealed by metagenomics and culture.</title>
        <authorList>
            <person name="Gilroy R."/>
            <person name="Ravi A."/>
            <person name="Getino M."/>
            <person name="Pursley I."/>
            <person name="Horton D.L."/>
            <person name="Alikhan N.F."/>
            <person name="Baker D."/>
            <person name="Gharbi K."/>
            <person name="Hall N."/>
            <person name="Watson M."/>
            <person name="Adriaenssens E.M."/>
            <person name="Foster-Nyarko E."/>
            <person name="Jarju S."/>
            <person name="Secka A."/>
            <person name="Antonio M."/>
            <person name="Oren A."/>
            <person name="Chaudhuri R.R."/>
            <person name="La Ragione R."/>
            <person name="Hildebrand F."/>
            <person name="Pallen M.J."/>
        </authorList>
    </citation>
    <scope>NUCLEOTIDE SEQUENCE</scope>
    <source>
        <strain evidence="4">ChiGjej1B1-19959</strain>
    </source>
</reference>
<keyword evidence="1 3" id="KW-0479">Metal-binding</keyword>
<proteinExistence type="predicted"/>
<dbReference type="Gene3D" id="3.20.20.140">
    <property type="entry name" value="Metal-dependent hydrolases"/>
    <property type="match status" value="1"/>
</dbReference>
<evidence type="ECO:0000256" key="2">
    <source>
        <dbReference type="ARBA" id="ARBA00022801"/>
    </source>
</evidence>
<evidence type="ECO:0000256" key="1">
    <source>
        <dbReference type="ARBA" id="ARBA00022723"/>
    </source>
</evidence>
<gene>
    <name evidence="4" type="ORF">IAC53_07485</name>
</gene>
<dbReference type="SUPFAM" id="SSF51556">
    <property type="entry name" value="Metallo-dependent hydrolases"/>
    <property type="match status" value="1"/>
</dbReference>
<keyword evidence="2 4" id="KW-0378">Hydrolase</keyword>
<dbReference type="InterPro" id="IPR032466">
    <property type="entry name" value="Metal_Hydrolase"/>
</dbReference>
<dbReference type="Pfam" id="PF01026">
    <property type="entry name" value="TatD_DNase"/>
    <property type="match status" value="1"/>
</dbReference>
<dbReference type="PANTHER" id="PTHR46124:SF2">
    <property type="entry name" value="D-AMINOACYL-TRNA DEACYLASE"/>
    <property type="match status" value="1"/>
</dbReference>
<dbReference type="PANTHER" id="PTHR46124">
    <property type="entry name" value="D-AMINOACYL-TRNA DEACYLASE"/>
    <property type="match status" value="1"/>
</dbReference>
<feature type="binding site" evidence="3">
    <location>
        <position position="203"/>
    </location>
    <ligand>
        <name>a divalent metal cation</name>
        <dbReference type="ChEBI" id="CHEBI:60240"/>
        <label>1</label>
    </ligand>
</feature>
<sequence length="254" mass="27550">MLHGIFDSHAHYDDARFAGDVFDLLDSFQAFGVTGVISCGVNAETTRFAQALAKRYDFVYAAAGFHPLNLADVPDDPGAALEALLEDPKTVAVGEIGLDYHYEKESRGAQLALFERQLQLANAHGLPVIVHDREAHADTLALLRQYRPRGVVHCFSGAPELAREVLELGMYIGLGGAVTFRNAKKPAAVAAMVPDDRLLLETDAPYMAPEPYRGQRCDSRMIAATAERIAALRGTNAQALLTQTAQNARTLFGL</sequence>
<evidence type="ECO:0000313" key="4">
    <source>
        <dbReference type="EMBL" id="HIU36427.1"/>
    </source>
</evidence>
<feature type="binding site" evidence="3">
    <location>
        <position position="131"/>
    </location>
    <ligand>
        <name>a divalent metal cation</name>
        <dbReference type="ChEBI" id="CHEBI:60240"/>
        <label>2</label>
    </ligand>
</feature>
<dbReference type="PROSITE" id="PS01091">
    <property type="entry name" value="TATD_3"/>
    <property type="match status" value="1"/>
</dbReference>
<evidence type="ECO:0000256" key="3">
    <source>
        <dbReference type="PIRSR" id="PIRSR005902-1"/>
    </source>
</evidence>
<dbReference type="InterPro" id="IPR018228">
    <property type="entry name" value="DNase_TatD-rel_CS"/>
</dbReference>
<dbReference type="GO" id="GO:0016788">
    <property type="term" value="F:hydrolase activity, acting on ester bonds"/>
    <property type="evidence" value="ECO:0007669"/>
    <property type="project" value="InterPro"/>
</dbReference>
<organism evidence="4 5">
    <name type="scientific">Candidatus Fimenecus excrementigallinarum</name>
    <dbReference type="NCBI Taxonomy" id="2840816"/>
    <lineage>
        <taxon>Bacteria</taxon>
        <taxon>Bacillati</taxon>
        <taxon>Bacillota</taxon>
        <taxon>Clostridia</taxon>
        <taxon>Candidatus Fimenecus</taxon>
    </lineage>
</organism>
<feature type="binding site" evidence="3">
    <location>
        <position position="9"/>
    </location>
    <ligand>
        <name>a divalent metal cation</name>
        <dbReference type="ChEBI" id="CHEBI:60240"/>
        <label>1</label>
    </ligand>
</feature>
<dbReference type="Proteomes" id="UP000824071">
    <property type="component" value="Unassembled WGS sequence"/>
</dbReference>
<feature type="binding site" evidence="3">
    <location>
        <position position="95"/>
    </location>
    <ligand>
        <name>a divalent metal cation</name>
        <dbReference type="ChEBI" id="CHEBI:60240"/>
        <label>1</label>
    </ligand>
</feature>
<reference evidence="4" key="1">
    <citation type="submission" date="2020-10" db="EMBL/GenBank/DDBJ databases">
        <authorList>
            <person name="Gilroy R."/>
        </authorList>
    </citation>
    <scope>NUCLEOTIDE SEQUENCE</scope>
    <source>
        <strain evidence="4">ChiGjej1B1-19959</strain>
    </source>
</reference>
<feature type="binding site" evidence="3">
    <location>
        <position position="11"/>
    </location>
    <ligand>
        <name>a divalent metal cation</name>
        <dbReference type="ChEBI" id="CHEBI:60240"/>
        <label>1</label>
    </ligand>
</feature>
<dbReference type="FunFam" id="3.20.20.140:FF:000005">
    <property type="entry name" value="TatD family hydrolase"/>
    <property type="match status" value="1"/>
</dbReference>
<accession>A0A9D1II09</accession>
<dbReference type="InterPro" id="IPR015991">
    <property type="entry name" value="TatD/YcfH-like"/>
</dbReference>
<evidence type="ECO:0000313" key="5">
    <source>
        <dbReference type="Proteomes" id="UP000824071"/>
    </source>
</evidence>
<dbReference type="GO" id="GO:0005829">
    <property type="term" value="C:cytosol"/>
    <property type="evidence" value="ECO:0007669"/>
    <property type="project" value="TreeGrafter"/>
</dbReference>
<dbReference type="NCBIfam" id="TIGR00010">
    <property type="entry name" value="YchF/TatD family DNA exonuclease"/>
    <property type="match status" value="1"/>
</dbReference>
<name>A0A9D1II09_9FIRM</name>
<dbReference type="InterPro" id="IPR001130">
    <property type="entry name" value="TatD-like"/>
</dbReference>
<feature type="binding site" evidence="3">
    <location>
        <position position="153"/>
    </location>
    <ligand>
        <name>a divalent metal cation</name>
        <dbReference type="ChEBI" id="CHEBI:60240"/>
        <label>2</label>
    </ligand>
</feature>
<dbReference type="EMBL" id="DVMW01000042">
    <property type="protein sequence ID" value="HIU36427.1"/>
    <property type="molecule type" value="Genomic_DNA"/>
</dbReference>
<dbReference type="GO" id="GO:0046872">
    <property type="term" value="F:metal ion binding"/>
    <property type="evidence" value="ECO:0007669"/>
    <property type="project" value="UniProtKB-KW"/>
</dbReference>
<protein>
    <submittedName>
        <fullName evidence="4">TatD family hydrolase</fullName>
    </submittedName>
</protein>
<comment type="caution">
    <text evidence="4">The sequence shown here is derived from an EMBL/GenBank/DDBJ whole genome shotgun (WGS) entry which is preliminary data.</text>
</comment>
<dbReference type="AlphaFoldDB" id="A0A9D1II09"/>
<dbReference type="GO" id="GO:0004536">
    <property type="term" value="F:DNA nuclease activity"/>
    <property type="evidence" value="ECO:0007669"/>
    <property type="project" value="InterPro"/>
</dbReference>
<dbReference type="PIRSF" id="PIRSF005902">
    <property type="entry name" value="DNase_TatD"/>
    <property type="match status" value="1"/>
</dbReference>
<dbReference type="CDD" id="cd01310">
    <property type="entry name" value="TatD_DNAse"/>
    <property type="match status" value="1"/>
</dbReference>